<dbReference type="GO" id="GO:0005524">
    <property type="term" value="F:ATP binding"/>
    <property type="evidence" value="ECO:0007669"/>
    <property type="project" value="UniProtKB-KW"/>
</dbReference>
<dbReference type="InterPro" id="IPR044217">
    <property type="entry name" value="CLPT1/2"/>
</dbReference>
<dbReference type="AlphaFoldDB" id="A0A1H7WVR9"/>
<dbReference type="Gene3D" id="1.10.1780.10">
    <property type="entry name" value="Clp, N-terminal domain"/>
    <property type="match status" value="2"/>
</dbReference>
<dbReference type="InterPro" id="IPR004176">
    <property type="entry name" value="Clp_R_N"/>
</dbReference>
<dbReference type="Pfam" id="PF02861">
    <property type="entry name" value="Clp_N"/>
    <property type="match status" value="2"/>
</dbReference>
<dbReference type="eggNOG" id="COG0542">
    <property type="taxonomic scope" value="Bacteria"/>
</dbReference>
<keyword evidence="4" id="KW-1185">Reference proteome</keyword>
<keyword evidence="3" id="KW-0547">Nucleotide-binding</keyword>
<dbReference type="PANTHER" id="PTHR47016">
    <property type="entry name" value="ATP-DEPENDENT CLP PROTEASE ATP-BINDING SUBUNIT CLPT1, CHLOROPLASTIC"/>
    <property type="match status" value="1"/>
</dbReference>
<dbReference type="OrthoDB" id="3628183at2"/>
<proteinExistence type="predicted"/>
<dbReference type="RefSeq" id="WP_042450745.1">
    <property type="nucleotide sequence ID" value="NZ_BBPN01000020.1"/>
</dbReference>
<dbReference type="Proteomes" id="UP000183015">
    <property type="component" value="Unassembled WGS sequence"/>
</dbReference>
<name>A0A1H7WVR9_STRJI</name>
<dbReference type="GO" id="GO:0008233">
    <property type="term" value="F:peptidase activity"/>
    <property type="evidence" value="ECO:0007669"/>
    <property type="project" value="UniProtKB-KW"/>
</dbReference>
<gene>
    <name evidence="3" type="ORF">SAMN05414137_121149</name>
</gene>
<keyword evidence="3" id="KW-0645">Protease</keyword>
<evidence type="ECO:0000313" key="3">
    <source>
        <dbReference type="EMBL" id="SEM24979.1"/>
    </source>
</evidence>
<dbReference type="STRING" id="235985.SAMN05414137_121149"/>
<reference evidence="4" key="1">
    <citation type="submission" date="2016-10" db="EMBL/GenBank/DDBJ databases">
        <authorList>
            <person name="Varghese N."/>
        </authorList>
    </citation>
    <scope>NUCLEOTIDE SEQUENCE [LARGE SCALE GENOMIC DNA]</scope>
    <source>
        <strain evidence="4">DSM 45096 / BCRC 16803 / CGMCC 4.1857 / CIP 109030 / JCM 12277 / KCTC 19219 / NBRC 100920 / 33214</strain>
    </source>
</reference>
<evidence type="ECO:0000256" key="1">
    <source>
        <dbReference type="PROSITE-ProRule" id="PRU01251"/>
    </source>
</evidence>
<keyword evidence="3" id="KW-0067">ATP-binding</keyword>
<organism evidence="3 4">
    <name type="scientific">Streptacidiphilus jiangxiensis</name>
    <dbReference type="NCBI Taxonomy" id="235985"/>
    <lineage>
        <taxon>Bacteria</taxon>
        <taxon>Bacillati</taxon>
        <taxon>Actinomycetota</taxon>
        <taxon>Actinomycetes</taxon>
        <taxon>Kitasatosporales</taxon>
        <taxon>Streptomycetaceae</taxon>
        <taxon>Streptacidiphilus</taxon>
    </lineage>
</organism>
<sequence>MFDLFTDRAKRSIVAGQDEAIALGHDFMGTEHLLLGLVTDPESTAGAVLAAHGVDLDRTREATVRLLTAAGVPATGGRPAREALAALGIDVAEIQRRADDSFGEGAFQFPRPAYTPHAKAALEQTLREAKELGHERFGTEHMLLGVLAVGPSGTEHATAVDVLTALDVDVTALRPALLARLAQH</sequence>
<evidence type="ECO:0000259" key="2">
    <source>
        <dbReference type="PROSITE" id="PS51903"/>
    </source>
</evidence>
<dbReference type="PROSITE" id="PS51903">
    <property type="entry name" value="CLP_R"/>
    <property type="match status" value="1"/>
</dbReference>
<evidence type="ECO:0000313" key="4">
    <source>
        <dbReference type="Proteomes" id="UP000183015"/>
    </source>
</evidence>
<feature type="domain" description="Clp R" evidence="2">
    <location>
        <begin position="2"/>
        <end position="184"/>
    </location>
</feature>
<dbReference type="InterPro" id="IPR036628">
    <property type="entry name" value="Clp_N_dom_sf"/>
</dbReference>
<dbReference type="PANTHER" id="PTHR47016:SF5">
    <property type="entry name" value="CLP DOMAIN SUPERFAMILY PROTEIN"/>
    <property type="match status" value="1"/>
</dbReference>
<accession>A0A1H7WVR9</accession>
<protein>
    <submittedName>
        <fullName evidence="3">ATP-dependent Clp protease ATP-binding subunit ClpC</fullName>
    </submittedName>
</protein>
<dbReference type="GO" id="GO:0006508">
    <property type="term" value="P:proteolysis"/>
    <property type="evidence" value="ECO:0007669"/>
    <property type="project" value="UniProtKB-KW"/>
</dbReference>
<keyword evidence="1" id="KW-0677">Repeat</keyword>
<keyword evidence="3" id="KW-0378">Hydrolase</keyword>
<dbReference type="SUPFAM" id="SSF81923">
    <property type="entry name" value="Double Clp-N motif"/>
    <property type="match status" value="2"/>
</dbReference>
<dbReference type="EMBL" id="FOAZ01000021">
    <property type="protein sequence ID" value="SEM24979.1"/>
    <property type="molecule type" value="Genomic_DNA"/>
</dbReference>